<feature type="compositionally biased region" description="Polar residues" evidence="1">
    <location>
        <begin position="108"/>
        <end position="120"/>
    </location>
</feature>
<evidence type="ECO:0000313" key="3">
    <source>
        <dbReference type="Proteomes" id="UP000002282"/>
    </source>
</evidence>
<sequence>MLLPYQINQRATLLQHSATATTTATTATISTTLPHVPGAATTKNVSLRAVPRIFKRKRDTVQTATTASPLTPQQHPTVAAATSTTTTRRSRLEFILYTEVYQVEEDSVSPSDFNPQSNVGSDDPFWQNYGK</sequence>
<feature type="region of interest" description="Disordered" evidence="1">
    <location>
        <begin position="106"/>
        <end position="131"/>
    </location>
</feature>
<dbReference type="KEGG" id="dya:Dyak_GE22894"/>
<proteinExistence type="predicted"/>
<evidence type="ECO:0000313" key="2">
    <source>
        <dbReference type="EMBL" id="EDW99797.2"/>
    </source>
</evidence>
<gene>
    <name evidence="2" type="primary">Dyak\GE22894</name>
    <name evidence="2" type="synonym">dyak_GLEANR_6653</name>
    <name evidence="2" type="synonym">GE22894</name>
    <name evidence="2" type="ORF">Dyak_GE22894</name>
</gene>
<accession>B4ITT4</accession>
<keyword evidence="3" id="KW-1185">Reference proteome</keyword>
<dbReference type="Proteomes" id="UP000002282">
    <property type="component" value="Unassembled WGS sequence"/>
</dbReference>
<dbReference type="EMBL" id="CH891731">
    <property type="protein sequence ID" value="EDW99797.2"/>
    <property type="molecule type" value="Genomic_DNA"/>
</dbReference>
<reference evidence="2 3" key="1">
    <citation type="journal article" date="2007" name="Nature">
        <title>Evolution of genes and genomes on the Drosophila phylogeny.</title>
        <authorList>
            <consortium name="Drosophila 12 Genomes Consortium"/>
            <person name="Clark A.G."/>
            <person name="Eisen M.B."/>
            <person name="Smith D.R."/>
            <person name="Bergman C.M."/>
            <person name="Oliver B."/>
            <person name="Markow T.A."/>
            <person name="Kaufman T.C."/>
            <person name="Kellis M."/>
            <person name="Gelbart W."/>
            <person name="Iyer V.N."/>
            <person name="Pollard D.A."/>
            <person name="Sackton T.B."/>
            <person name="Larracuente A.M."/>
            <person name="Singh N.D."/>
            <person name="Abad J.P."/>
            <person name="Abt D.N."/>
            <person name="Adryan B."/>
            <person name="Aguade M."/>
            <person name="Akashi H."/>
            <person name="Anderson W.W."/>
            <person name="Aquadro C.F."/>
            <person name="Ardell D.H."/>
            <person name="Arguello R."/>
            <person name="Artieri C.G."/>
            <person name="Barbash D.A."/>
            <person name="Barker D."/>
            <person name="Barsanti P."/>
            <person name="Batterham P."/>
            <person name="Batzoglou S."/>
            <person name="Begun D."/>
            <person name="Bhutkar A."/>
            <person name="Blanco E."/>
            <person name="Bosak S.A."/>
            <person name="Bradley R.K."/>
            <person name="Brand A.D."/>
            <person name="Brent M.R."/>
            <person name="Brooks A.N."/>
            <person name="Brown R.H."/>
            <person name="Butlin R.K."/>
            <person name="Caggese C."/>
            <person name="Calvi B.R."/>
            <person name="Bernardo de Carvalho A."/>
            <person name="Caspi A."/>
            <person name="Castrezana S."/>
            <person name="Celniker S.E."/>
            <person name="Chang J.L."/>
            <person name="Chapple C."/>
            <person name="Chatterji S."/>
            <person name="Chinwalla A."/>
            <person name="Civetta A."/>
            <person name="Clifton S.W."/>
            <person name="Comeron J.M."/>
            <person name="Costello J.C."/>
            <person name="Coyne J.A."/>
            <person name="Daub J."/>
            <person name="David R.G."/>
            <person name="Delcher A.L."/>
            <person name="Delehaunty K."/>
            <person name="Do C.B."/>
            <person name="Ebling H."/>
            <person name="Edwards K."/>
            <person name="Eickbush T."/>
            <person name="Evans J.D."/>
            <person name="Filipski A."/>
            <person name="Findeiss S."/>
            <person name="Freyhult E."/>
            <person name="Fulton L."/>
            <person name="Fulton R."/>
            <person name="Garcia A.C."/>
            <person name="Gardiner A."/>
            <person name="Garfield D.A."/>
            <person name="Garvin B.E."/>
            <person name="Gibson G."/>
            <person name="Gilbert D."/>
            <person name="Gnerre S."/>
            <person name="Godfrey J."/>
            <person name="Good R."/>
            <person name="Gotea V."/>
            <person name="Gravely B."/>
            <person name="Greenberg A.J."/>
            <person name="Griffiths-Jones S."/>
            <person name="Gross S."/>
            <person name="Guigo R."/>
            <person name="Gustafson E.A."/>
            <person name="Haerty W."/>
            <person name="Hahn M.W."/>
            <person name="Halligan D.L."/>
            <person name="Halpern A.L."/>
            <person name="Halter G.M."/>
            <person name="Han M.V."/>
            <person name="Heger A."/>
            <person name="Hillier L."/>
            <person name="Hinrichs A.S."/>
            <person name="Holmes I."/>
            <person name="Hoskins R.A."/>
            <person name="Hubisz M.J."/>
            <person name="Hultmark D."/>
            <person name="Huntley M.A."/>
            <person name="Jaffe D.B."/>
            <person name="Jagadeeshan S."/>
            <person name="Jeck W.R."/>
            <person name="Johnson J."/>
            <person name="Jones C.D."/>
            <person name="Jordan W.C."/>
            <person name="Karpen G.H."/>
            <person name="Kataoka E."/>
            <person name="Keightley P.D."/>
            <person name="Kheradpour P."/>
            <person name="Kirkness E.F."/>
            <person name="Koerich L.B."/>
            <person name="Kristiansen K."/>
            <person name="Kudrna D."/>
            <person name="Kulathinal R.J."/>
            <person name="Kumar S."/>
            <person name="Kwok R."/>
            <person name="Lander E."/>
            <person name="Langley C.H."/>
            <person name="Lapoint R."/>
            <person name="Lazzaro B.P."/>
            <person name="Lee S.J."/>
            <person name="Levesque L."/>
            <person name="Li R."/>
            <person name="Lin C.F."/>
            <person name="Lin M.F."/>
            <person name="Lindblad-Toh K."/>
            <person name="Llopart A."/>
            <person name="Long M."/>
            <person name="Low L."/>
            <person name="Lozovsky E."/>
            <person name="Lu J."/>
            <person name="Luo M."/>
            <person name="Machado C.A."/>
            <person name="Makalowski W."/>
            <person name="Marzo M."/>
            <person name="Matsuda M."/>
            <person name="Matzkin L."/>
            <person name="McAllister B."/>
            <person name="McBride C.S."/>
            <person name="McKernan B."/>
            <person name="McKernan K."/>
            <person name="Mendez-Lago M."/>
            <person name="Minx P."/>
            <person name="Mollenhauer M.U."/>
            <person name="Montooth K."/>
            <person name="Mount S.M."/>
            <person name="Mu X."/>
            <person name="Myers E."/>
            <person name="Negre B."/>
            <person name="Newfeld S."/>
            <person name="Nielsen R."/>
            <person name="Noor M.A."/>
            <person name="O'Grady P."/>
            <person name="Pachter L."/>
            <person name="Papaceit M."/>
            <person name="Parisi M.J."/>
            <person name="Parisi M."/>
            <person name="Parts L."/>
            <person name="Pedersen J.S."/>
            <person name="Pesole G."/>
            <person name="Phillippy A.M."/>
            <person name="Ponting C.P."/>
            <person name="Pop M."/>
            <person name="Porcelli D."/>
            <person name="Powell J.R."/>
            <person name="Prohaska S."/>
            <person name="Pruitt K."/>
            <person name="Puig M."/>
            <person name="Quesneville H."/>
            <person name="Ram K.R."/>
            <person name="Rand D."/>
            <person name="Rasmussen M.D."/>
            <person name="Reed L.K."/>
            <person name="Reenan R."/>
            <person name="Reily A."/>
            <person name="Remington K.A."/>
            <person name="Rieger T.T."/>
            <person name="Ritchie M.G."/>
            <person name="Robin C."/>
            <person name="Rogers Y.H."/>
            <person name="Rohde C."/>
            <person name="Rozas J."/>
            <person name="Rubenfield M.J."/>
            <person name="Ruiz A."/>
            <person name="Russo S."/>
            <person name="Salzberg S.L."/>
            <person name="Sanchez-Gracia A."/>
            <person name="Saranga D.J."/>
            <person name="Sato H."/>
            <person name="Schaeffer S.W."/>
            <person name="Schatz M.C."/>
            <person name="Schlenke T."/>
            <person name="Schwartz R."/>
            <person name="Segarra C."/>
            <person name="Singh R.S."/>
            <person name="Sirot L."/>
            <person name="Sirota M."/>
            <person name="Sisneros N.B."/>
            <person name="Smith C.D."/>
            <person name="Smith T.F."/>
            <person name="Spieth J."/>
            <person name="Stage D.E."/>
            <person name="Stark A."/>
            <person name="Stephan W."/>
            <person name="Strausberg R.L."/>
            <person name="Strempel S."/>
            <person name="Sturgill D."/>
            <person name="Sutton G."/>
            <person name="Sutton G.G."/>
            <person name="Tao W."/>
            <person name="Teichmann S."/>
            <person name="Tobari Y.N."/>
            <person name="Tomimura Y."/>
            <person name="Tsolas J.M."/>
            <person name="Valente V.L."/>
            <person name="Venter E."/>
            <person name="Venter J.C."/>
            <person name="Vicario S."/>
            <person name="Vieira F.G."/>
            <person name="Vilella A.J."/>
            <person name="Villasante A."/>
            <person name="Walenz B."/>
            <person name="Wang J."/>
            <person name="Wasserman M."/>
            <person name="Watts T."/>
            <person name="Wilson D."/>
            <person name="Wilson R.K."/>
            <person name="Wing R.A."/>
            <person name="Wolfner M.F."/>
            <person name="Wong A."/>
            <person name="Wong G.K."/>
            <person name="Wu C.I."/>
            <person name="Wu G."/>
            <person name="Yamamoto D."/>
            <person name="Yang H.P."/>
            <person name="Yang S.P."/>
            <person name="Yorke J.A."/>
            <person name="Yoshida K."/>
            <person name="Zdobnov E."/>
            <person name="Zhang P."/>
            <person name="Zhang Y."/>
            <person name="Zimin A.V."/>
            <person name="Baldwin J."/>
            <person name="Abdouelleil A."/>
            <person name="Abdulkadir J."/>
            <person name="Abebe A."/>
            <person name="Abera B."/>
            <person name="Abreu J."/>
            <person name="Acer S.C."/>
            <person name="Aftuck L."/>
            <person name="Alexander A."/>
            <person name="An P."/>
            <person name="Anderson E."/>
            <person name="Anderson S."/>
            <person name="Arachi H."/>
            <person name="Azer M."/>
            <person name="Bachantsang P."/>
            <person name="Barry A."/>
            <person name="Bayul T."/>
            <person name="Berlin A."/>
            <person name="Bessette D."/>
            <person name="Bloom T."/>
            <person name="Blye J."/>
            <person name="Boguslavskiy L."/>
            <person name="Bonnet C."/>
            <person name="Boukhgalter B."/>
            <person name="Bourzgui I."/>
            <person name="Brown A."/>
            <person name="Cahill P."/>
            <person name="Channer S."/>
            <person name="Cheshatsang Y."/>
            <person name="Chuda L."/>
            <person name="Citroen M."/>
            <person name="Collymore A."/>
            <person name="Cooke P."/>
            <person name="Costello M."/>
            <person name="D'Aco K."/>
            <person name="Daza R."/>
            <person name="De Haan G."/>
            <person name="DeGray S."/>
            <person name="DeMaso C."/>
            <person name="Dhargay N."/>
            <person name="Dooley K."/>
            <person name="Dooley E."/>
            <person name="Doricent M."/>
            <person name="Dorje P."/>
            <person name="Dorjee K."/>
            <person name="Dupes A."/>
            <person name="Elong R."/>
            <person name="Falk J."/>
            <person name="Farina A."/>
            <person name="Faro S."/>
            <person name="Ferguson D."/>
            <person name="Fisher S."/>
            <person name="Foley C.D."/>
            <person name="Franke A."/>
            <person name="Friedrich D."/>
            <person name="Gadbois L."/>
            <person name="Gearin G."/>
            <person name="Gearin C.R."/>
            <person name="Giannoukos G."/>
            <person name="Goode T."/>
            <person name="Graham J."/>
            <person name="Grandbois E."/>
            <person name="Grewal S."/>
            <person name="Gyaltsen K."/>
            <person name="Hafez N."/>
            <person name="Hagos B."/>
            <person name="Hall J."/>
            <person name="Henson C."/>
            <person name="Hollinger A."/>
            <person name="Honan T."/>
            <person name="Huard M.D."/>
            <person name="Hughes L."/>
            <person name="Hurhula B."/>
            <person name="Husby M.E."/>
            <person name="Kamat A."/>
            <person name="Kanga B."/>
            <person name="Kashin S."/>
            <person name="Khazanovich D."/>
            <person name="Kisner P."/>
            <person name="Lance K."/>
            <person name="Lara M."/>
            <person name="Lee W."/>
            <person name="Lennon N."/>
            <person name="Letendre F."/>
            <person name="LeVine R."/>
            <person name="Lipovsky A."/>
            <person name="Liu X."/>
            <person name="Liu J."/>
            <person name="Liu S."/>
            <person name="Lokyitsang T."/>
            <person name="Lokyitsang Y."/>
            <person name="Lubonja R."/>
            <person name="Lui A."/>
            <person name="MacDonald P."/>
            <person name="Magnisalis V."/>
            <person name="Maru K."/>
            <person name="Matthews C."/>
            <person name="McCusker W."/>
            <person name="McDonough S."/>
            <person name="Mehta T."/>
            <person name="Meldrim J."/>
            <person name="Meneus L."/>
            <person name="Mihai O."/>
            <person name="Mihalev A."/>
            <person name="Mihova T."/>
            <person name="Mittelman R."/>
            <person name="Mlenga V."/>
            <person name="Montmayeur A."/>
            <person name="Mulrain L."/>
            <person name="Navidi A."/>
            <person name="Naylor J."/>
            <person name="Negash T."/>
            <person name="Nguyen T."/>
            <person name="Nguyen N."/>
            <person name="Nicol R."/>
            <person name="Norbu C."/>
            <person name="Norbu N."/>
            <person name="Novod N."/>
            <person name="O'Neill B."/>
            <person name="Osman S."/>
            <person name="Markiewicz E."/>
            <person name="Oyono O.L."/>
            <person name="Patti C."/>
            <person name="Phunkhang P."/>
            <person name="Pierre F."/>
            <person name="Priest M."/>
            <person name="Raghuraman S."/>
            <person name="Rege F."/>
            <person name="Reyes R."/>
            <person name="Rise C."/>
            <person name="Rogov P."/>
            <person name="Ross K."/>
            <person name="Ryan E."/>
            <person name="Settipalli S."/>
            <person name="Shea T."/>
            <person name="Sherpa N."/>
            <person name="Shi L."/>
            <person name="Shih D."/>
            <person name="Sparrow T."/>
            <person name="Spaulding J."/>
            <person name="Stalker J."/>
            <person name="Stange-Thomann N."/>
            <person name="Stavropoulos S."/>
            <person name="Stone C."/>
            <person name="Strader C."/>
            <person name="Tesfaye S."/>
            <person name="Thomson T."/>
            <person name="Thoulutsang Y."/>
            <person name="Thoulutsang D."/>
            <person name="Topham K."/>
            <person name="Topping I."/>
            <person name="Tsamla T."/>
            <person name="Vassiliev H."/>
            <person name="Vo A."/>
            <person name="Wangchuk T."/>
            <person name="Wangdi T."/>
            <person name="Weiand M."/>
            <person name="Wilkinson J."/>
            <person name="Wilson A."/>
            <person name="Yadav S."/>
            <person name="Young G."/>
            <person name="Yu Q."/>
            <person name="Zembek L."/>
            <person name="Zhong D."/>
            <person name="Zimmer A."/>
            <person name="Zwirko Z."/>
            <person name="Jaffe D.B."/>
            <person name="Alvarez P."/>
            <person name="Brockman W."/>
            <person name="Butler J."/>
            <person name="Chin C."/>
            <person name="Gnerre S."/>
            <person name="Grabherr M."/>
            <person name="Kleber M."/>
            <person name="Mauceli E."/>
            <person name="MacCallum I."/>
        </authorList>
    </citation>
    <scope>NUCLEOTIDE SEQUENCE [LARGE SCALE GENOMIC DNA]</scope>
    <source>
        <strain evidence="3">Tai18E2 / Tucson 14021-0261.01</strain>
    </source>
</reference>
<organism evidence="2 3">
    <name type="scientific">Drosophila yakuba</name>
    <name type="common">Fruit fly</name>
    <dbReference type="NCBI Taxonomy" id="7245"/>
    <lineage>
        <taxon>Eukaryota</taxon>
        <taxon>Metazoa</taxon>
        <taxon>Ecdysozoa</taxon>
        <taxon>Arthropoda</taxon>
        <taxon>Hexapoda</taxon>
        <taxon>Insecta</taxon>
        <taxon>Pterygota</taxon>
        <taxon>Neoptera</taxon>
        <taxon>Endopterygota</taxon>
        <taxon>Diptera</taxon>
        <taxon>Brachycera</taxon>
        <taxon>Muscomorpha</taxon>
        <taxon>Ephydroidea</taxon>
        <taxon>Drosophilidae</taxon>
        <taxon>Drosophila</taxon>
        <taxon>Sophophora</taxon>
    </lineage>
</organism>
<dbReference type="OrthoDB" id="7870322at2759"/>
<reference evidence="2 3" key="2">
    <citation type="journal article" date="2007" name="PLoS Biol.">
        <title>Principles of genome evolution in the Drosophila melanogaster species group.</title>
        <authorList>
            <person name="Ranz J.M."/>
            <person name="Maurin D."/>
            <person name="Chan Y.S."/>
            <person name="von Grotthuss M."/>
            <person name="Hillier L.W."/>
            <person name="Roote J."/>
            <person name="Ashburner M."/>
            <person name="Bergman C.M."/>
        </authorList>
    </citation>
    <scope>NUCLEOTIDE SEQUENCE [LARGE SCALE GENOMIC DNA]</scope>
    <source>
        <strain evidence="3">Tai18E2 / Tucson 14021-0261.01</strain>
    </source>
</reference>
<dbReference type="eggNOG" id="ENOG502QZM1">
    <property type="taxonomic scope" value="Eukaryota"/>
</dbReference>
<name>B4ITT4_DROYA</name>
<evidence type="ECO:0000256" key="1">
    <source>
        <dbReference type="SAM" id="MobiDB-lite"/>
    </source>
</evidence>
<dbReference type="AlphaFoldDB" id="B4ITT4"/>
<feature type="region of interest" description="Disordered" evidence="1">
    <location>
        <begin position="58"/>
        <end position="85"/>
    </location>
</feature>
<feature type="compositionally biased region" description="Polar residues" evidence="1">
    <location>
        <begin position="61"/>
        <end position="76"/>
    </location>
</feature>
<protein>
    <submittedName>
        <fullName evidence="2">Uncharacterized protein</fullName>
    </submittedName>
</protein>
<dbReference type="HOGENOM" id="CLU_1190979_0_0_1"/>